<name>A0A7C8R300_ORBOL</name>
<dbReference type="EMBL" id="WIWS01000004">
    <property type="protein sequence ID" value="KAF3228490.1"/>
    <property type="molecule type" value="Genomic_DNA"/>
</dbReference>
<feature type="domain" description="DUF7932" evidence="2">
    <location>
        <begin position="260"/>
        <end position="386"/>
    </location>
</feature>
<protein>
    <recommendedName>
        <fullName evidence="2">DUF7932 domain-containing protein</fullName>
    </recommendedName>
</protein>
<feature type="compositionally biased region" description="Gly residues" evidence="1">
    <location>
        <begin position="34"/>
        <end position="43"/>
    </location>
</feature>
<accession>A0A7C8R300</accession>
<feature type="compositionally biased region" description="Gly residues" evidence="1">
    <location>
        <begin position="108"/>
        <end position="126"/>
    </location>
</feature>
<comment type="caution">
    <text evidence="3">The sequence shown here is derived from an EMBL/GenBank/DDBJ whole genome shotgun (WGS) entry which is preliminary data.</text>
</comment>
<dbReference type="Proteomes" id="UP000472727">
    <property type="component" value="Unassembled WGS sequence"/>
</dbReference>
<feature type="compositionally biased region" description="Gly residues" evidence="1">
    <location>
        <begin position="138"/>
        <end position="161"/>
    </location>
</feature>
<dbReference type="AlphaFoldDB" id="A0A7C8R300"/>
<dbReference type="InterPro" id="IPR057692">
    <property type="entry name" value="DUF7932"/>
</dbReference>
<proteinExistence type="predicted"/>
<evidence type="ECO:0000313" key="4">
    <source>
        <dbReference type="Proteomes" id="UP000472727"/>
    </source>
</evidence>
<gene>
    <name evidence="3" type="ORF">TWF106_007523</name>
</gene>
<sequence length="993" mass="108195">MERKNYYPGTDSLYHGLVDASGIDGSHGSSGMTGMPGGSGAPGSPGTNATQATHGGNAREMKVKLSRRIYHDAAARIEAHCLTPSNTPSRQEWLLQAQDMILLRAKGGDGGHGGHGGNGGDGGRGMDGVSSNEYQSGTRGGSGGAGGNGGNGTSGGNGGSGAYVEIEVEEDDMDLLIPIHWDVRGGIGGNAGTNGFGGRGGRPGYGGKGSGSYGIGGADGNAILIAGQHGQPGNARIQVHMKSTRELGARHNFYTSRYFFTLVDFDIVDENEDGIFEPGEHIYIQNIRIQNTGGMPTPSQAIPIHVVASAWFEVYEGETAFIPPSIPELGVVTIKDRLRARIKYPPEPWGRAFRETTQIEFHAALPNLNGRIIRDFSGKRDVVLSYPISVESIRWANSVLPNTKMSMVWVITNKSTRALGRSSEQARNVEYIFRGNRDLSTETDLTVTNGTNLERMVEIDYLAPGDTRTYTQEVVVHSSAETYKHHNFDLVLYLGRPRSAQRDVVQVGNLKVQVASPFIYQPTASFLLVVNCETTKQQMLAQHQIFSGLNVVYDTWNVSLYGGFNRPTDGANVLNNYFGKGLVLFGEDFDFFQQDGTRNAADMIPPDLGFTLANHGTNILFIGKPSPSIDAWAKAVTFPQFGADPLPFKTKKEVVIGLRAAGLHNPGTSVPVSASRLSRTKGNFEKRAAKTSKLLKTKFPLERFQIYPSPQDVNVVIVRQSLPVANRLMICSGPSHNADAFDSLHLIAVVSSLPIAMRMQVLFAMTAPGLLVMKAGETSSVTDLLVPQAIKLSIIHELELEIARYHHKAPWPHKIETANTANLHLKSFHAFIGAWPWEPLDQDRTNLIMEIFAHILRAVKLSGFGEIVIRFGFRKTNMRNYLLAKIKDFLTARTPNGLELVKQLTVQAGDDKRFVKIADKITTALQVPAADLATRWVDSFHEESKVLNAEEYTASQAQFNSRANRFNTDNGAAQYILRELVNPYPGIIIPPSS</sequence>
<evidence type="ECO:0000313" key="3">
    <source>
        <dbReference type="EMBL" id="KAF3228490.1"/>
    </source>
</evidence>
<evidence type="ECO:0000259" key="2">
    <source>
        <dbReference type="Pfam" id="PF25560"/>
    </source>
</evidence>
<evidence type="ECO:0000256" key="1">
    <source>
        <dbReference type="SAM" id="MobiDB-lite"/>
    </source>
</evidence>
<feature type="region of interest" description="Disordered" evidence="1">
    <location>
        <begin position="106"/>
        <end position="162"/>
    </location>
</feature>
<reference evidence="3 4" key="1">
    <citation type="submission" date="2019-06" db="EMBL/GenBank/DDBJ databases">
        <authorList>
            <person name="Palmer J.M."/>
        </authorList>
    </citation>
    <scope>NUCLEOTIDE SEQUENCE [LARGE SCALE GENOMIC DNA]</scope>
    <source>
        <strain evidence="3 4">TWF106</strain>
    </source>
</reference>
<feature type="region of interest" description="Disordered" evidence="1">
    <location>
        <begin position="25"/>
        <end position="59"/>
    </location>
</feature>
<dbReference type="Pfam" id="PF25560">
    <property type="entry name" value="DUF7932"/>
    <property type="match status" value="1"/>
</dbReference>
<organism evidence="3 4">
    <name type="scientific">Orbilia oligospora</name>
    <name type="common">Nematode-trapping fungus</name>
    <name type="synonym">Arthrobotrys oligospora</name>
    <dbReference type="NCBI Taxonomy" id="2813651"/>
    <lineage>
        <taxon>Eukaryota</taxon>
        <taxon>Fungi</taxon>
        <taxon>Dikarya</taxon>
        <taxon>Ascomycota</taxon>
        <taxon>Pezizomycotina</taxon>
        <taxon>Orbiliomycetes</taxon>
        <taxon>Orbiliales</taxon>
        <taxon>Orbiliaceae</taxon>
        <taxon>Orbilia</taxon>
    </lineage>
</organism>